<organism evidence="2 3">
    <name type="scientific">Pichia angusta</name>
    <name type="common">Yeast</name>
    <name type="synonym">Hansenula polymorpha</name>
    <dbReference type="NCBI Taxonomy" id="870730"/>
    <lineage>
        <taxon>Eukaryota</taxon>
        <taxon>Fungi</taxon>
        <taxon>Dikarya</taxon>
        <taxon>Ascomycota</taxon>
        <taxon>Saccharomycotina</taxon>
        <taxon>Pichiomycetes</taxon>
        <taxon>Pichiales</taxon>
        <taxon>Pichiaceae</taxon>
        <taxon>Ogataea</taxon>
    </lineage>
</organism>
<gene>
    <name evidence="2" type="ORF">KL928_004151</name>
</gene>
<comment type="caution">
    <text evidence="2">The sequence shown here is derived from an EMBL/GenBank/DDBJ whole genome shotgun (WGS) entry which is preliminary data.</text>
</comment>
<dbReference type="GO" id="GO:0005634">
    <property type="term" value="C:nucleus"/>
    <property type="evidence" value="ECO:0007669"/>
    <property type="project" value="TreeGrafter"/>
</dbReference>
<dbReference type="GeneID" id="66128202"/>
<reference evidence="2" key="1">
    <citation type="journal article" date="2021" name="G3 (Bethesda)">
        <title>Genomic diversity, chromosomal rearrangements, and interspecies hybridization in the ogataea polymorpha species complex.</title>
        <authorList>
            <person name="Hanson S.J."/>
            <person name="Cinneide E.O."/>
            <person name="Salzberg L.I."/>
            <person name="Wolfe K.H."/>
            <person name="McGowan J."/>
            <person name="Fitzpatrick D.A."/>
            <person name="Matlin K."/>
        </authorList>
    </citation>
    <scope>NUCLEOTIDE SEQUENCE</scope>
    <source>
        <strain evidence="2">61-244</strain>
    </source>
</reference>
<sequence>MMLKSNLENLLDWSKSHGAYFENVEFAFDKDRGVYGILKHEVNLDEPLIIVPEALFITPEMATKVFGLDEPVEALSLLLLAKLKFDRKETLINGYSLSKMFEPYIAFLPNSCSEIGLPLFWTDREQELLKGTDAYPRLEQKRKELHKEWSSLMSLLDEHNKLDLVTKETTQGKGIVSWKSFEAYAWAHSIYCTRAFPNFLREQSERNLNIGFLCPIVDLLNHKNGEKVTWTCADNSFVFRASPKCIRRGEEVYNNYGDKSNTELLLNYGFVLDDNESETTALTLKVEEKVIEAGINFGLKLPLGASANGISFNISLATPLPNELLRFMGFLHQLKSEKNQYTLRMHLEGISKLRDILVSRIATFKTWKAEEHANTNKKVIELVKRYRSSQKSLFQRACQSCDSTEKSLIQKYKPLTLQRALKSDSEFEKCLTLIFGTNKVNEIEKKGLSDQVLLLFIVRCKNRELSRDSPLRFIRETYENVSTTIEITREDVVEYSDLYHSLFPYLSQKIPEVFAAGDYSAKSMIIAGTVVDRIVFKRNVNGELYLLQKIILD</sequence>
<dbReference type="InterPro" id="IPR050600">
    <property type="entry name" value="SETD3_SETD6_MTase"/>
</dbReference>
<dbReference type="PANTHER" id="PTHR13271">
    <property type="entry name" value="UNCHARACTERIZED PUTATIVE METHYLTRANSFERASE"/>
    <property type="match status" value="1"/>
</dbReference>
<dbReference type="InterPro" id="IPR046341">
    <property type="entry name" value="SET_dom_sf"/>
</dbReference>
<evidence type="ECO:0000313" key="3">
    <source>
        <dbReference type="Proteomes" id="UP001196530"/>
    </source>
</evidence>
<evidence type="ECO:0000313" key="2">
    <source>
        <dbReference type="EMBL" id="KAG7817416.1"/>
    </source>
</evidence>
<dbReference type="PANTHER" id="PTHR13271:SF147">
    <property type="entry name" value="PROTEIN-LYSINE N-METHYLTRANSFERASE EFM1-RELATED"/>
    <property type="match status" value="1"/>
</dbReference>
<protein>
    <recommendedName>
        <fullName evidence="1">SET domain-containing protein</fullName>
    </recommendedName>
</protein>
<dbReference type="AlphaFoldDB" id="A0AAN6DDA8"/>
<dbReference type="GO" id="GO:0016279">
    <property type="term" value="F:protein-lysine N-methyltransferase activity"/>
    <property type="evidence" value="ECO:0007669"/>
    <property type="project" value="TreeGrafter"/>
</dbReference>
<feature type="domain" description="SET" evidence="1">
    <location>
        <begin position="136"/>
        <end position="257"/>
    </location>
</feature>
<dbReference type="Proteomes" id="UP001196530">
    <property type="component" value="Unassembled WGS sequence"/>
</dbReference>
<dbReference type="SUPFAM" id="SSF82199">
    <property type="entry name" value="SET domain"/>
    <property type="match status" value="1"/>
</dbReference>
<name>A0AAN6DDA8_PICAN</name>
<dbReference type="RefSeq" id="XP_043058845.1">
    <property type="nucleotide sequence ID" value="XM_043204818.1"/>
</dbReference>
<dbReference type="EMBL" id="JAHLUX010000008">
    <property type="protein sequence ID" value="KAG7817416.1"/>
    <property type="molecule type" value="Genomic_DNA"/>
</dbReference>
<evidence type="ECO:0000259" key="1">
    <source>
        <dbReference type="PROSITE" id="PS50280"/>
    </source>
</evidence>
<dbReference type="PROSITE" id="PS50280">
    <property type="entry name" value="SET"/>
    <property type="match status" value="1"/>
</dbReference>
<proteinExistence type="predicted"/>
<accession>A0AAN6DDA8</accession>
<dbReference type="InterPro" id="IPR001214">
    <property type="entry name" value="SET_dom"/>
</dbReference>
<dbReference type="Gene3D" id="3.90.1410.10">
    <property type="entry name" value="set domain protein methyltransferase, domain 1"/>
    <property type="match status" value="1"/>
</dbReference>